<reference evidence="1 2" key="1">
    <citation type="submission" date="2020-07" db="EMBL/GenBank/DDBJ databases">
        <title>Halieaceae bacterium, F7430, whole genome shotgun sequencing project.</title>
        <authorList>
            <person name="Jiang S."/>
            <person name="Liu Z.W."/>
            <person name="Du Z.J."/>
        </authorList>
    </citation>
    <scope>NUCLEOTIDE SEQUENCE [LARGE SCALE GENOMIC DNA]</scope>
    <source>
        <strain evidence="1 2">F7430</strain>
    </source>
</reference>
<proteinExistence type="predicted"/>
<evidence type="ECO:0000313" key="1">
    <source>
        <dbReference type="EMBL" id="MBA6413161.1"/>
    </source>
</evidence>
<keyword evidence="2" id="KW-1185">Reference proteome</keyword>
<gene>
    <name evidence="1" type="ORF">H2508_08580</name>
</gene>
<evidence type="ECO:0000313" key="2">
    <source>
        <dbReference type="Proteomes" id="UP000539350"/>
    </source>
</evidence>
<dbReference type="Proteomes" id="UP000539350">
    <property type="component" value="Unassembled WGS sequence"/>
</dbReference>
<dbReference type="EMBL" id="JACFXU010000014">
    <property type="protein sequence ID" value="MBA6413161.1"/>
    <property type="molecule type" value="Genomic_DNA"/>
</dbReference>
<organism evidence="1 2">
    <name type="scientific">Sediminihaliea albiluteola</name>
    <dbReference type="NCBI Taxonomy" id="2758564"/>
    <lineage>
        <taxon>Bacteria</taxon>
        <taxon>Pseudomonadati</taxon>
        <taxon>Pseudomonadota</taxon>
        <taxon>Gammaproteobacteria</taxon>
        <taxon>Cellvibrionales</taxon>
        <taxon>Halieaceae</taxon>
        <taxon>Sediminihaliea</taxon>
    </lineage>
</organism>
<name>A0A7W2TWC0_9GAMM</name>
<accession>A0A7W2TWC0</accession>
<sequence>MAGFAILTQPFEDQIDRCMTYQPSDRPLPAIIVGHPTQMVGDDVLRQRAEQIADAVQRLLNDEEPESPSK</sequence>
<dbReference type="AlphaFoldDB" id="A0A7W2TWC0"/>
<protein>
    <submittedName>
        <fullName evidence="1">Uncharacterized protein</fullName>
    </submittedName>
</protein>
<comment type="caution">
    <text evidence="1">The sequence shown here is derived from an EMBL/GenBank/DDBJ whole genome shotgun (WGS) entry which is preliminary data.</text>
</comment>